<dbReference type="CDD" id="cd02972">
    <property type="entry name" value="DsbA_family"/>
    <property type="match status" value="1"/>
</dbReference>
<dbReference type="Pfam" id="PF01323">
    <property type="entry name" value="DSBA"/>
    <property type="match status" value="2"/>
</dbReference>
<protein>
    <submittedName>
        <fullName evidence="3">DsbA family protein</fullName>
    </submittedName>
</protein>
<dbReference type="PANTHER" id="PTHR13887">
    <property type="entry name" value="GLUTATHIONE S-TRANSFERASE KAPPA"/>
    <property type="match status" value="1"/>
</dbReference>
<name>A0ABZ1HY84_9PSEU</name>
<evidence type="ECO:0000259" key="2">
    <source>
        <dbReference type="Pfam" id="PF01323"/>
    </source>
</evidence>
<dbReference type="Gene3D" id="3.40.30.10">
    <property type="entry name" value="Glutaredoxin"/>
    <property type="match status" value="2"/>
</dbReference>
<organism evidence="3 4">
    <name type="scientific">Amycolatopsis rhabdoformis</name>
    <dbReference type="NCBI Taxonomy" id="1448059"/>
    <lineage>
        <taxon>Bacteria</taxon>
        <taxon>Bacillati</taxon>
        <taxon>Actinomycetota</taxon>
        <taxon>Actinomycetes</taxon>
        <taxon>Pseudonocardiales</taxon>
        <taxon>Pseudonocardiaceae</taxon>
        <taxon>Amycolatopsis</taxon>
    </lineage>
</organism>
<reference evidence="3 4" key="1">
    <citation type="journal article" date="2015" name="Int. J. Syst. Evol. Microbiol.">
        <title>Amycolatopsis rhabdoformis sp. nov., an actinomycete isolated from a tropical forest soil.</title>
        <authorList>
            <person name="Souza W.R."/>
            <person name="Silva R.E."/>
            <person name="Goodfellow M."/>
            <person name="Busarakam K."/>
            <person name="Figueiro F.S."/>
            <person name="Ferreira D."/>
            <person name="Rodrigues-Filho E."/>
            <person name="Moraes L.A.B."/>
            <person name="Zucchi T.D."/>
        </authorList>
    </citation>
    <scope>NUCLEOTIDE SEQUENCE [LARGE SCALE GENOMIC DNA]</scope>
    <source>
        <strain evidence="3 4">NCIMB 14900</strain>
    </source>
</reference>
<keyword evidence="4" id="KW-1185">Reference proteome</keyword>
<dbReference type="Proteomes" id="UP001330812">
    <property type="component" value="Chromosome"/>
</dbReference>
<evidence type="ECO:0000313" key="4">
    <source>
        <dbReference type="Proteomes" id="UP001330812"/>
    </source>
</evidence>
<dbReference type="SUPFAM" id="SSF52833">
    <property type="entry name" value="Thioredoxin-like"/>
    <property type="match status" value="1"/>
</dbReference>
<dbReference type="InterPro" id="IPR036249">
    <property type="entry name" value="Thioredoxin-like_sf"/>
</dbReference>
<dbReference type="InterPro" id="IPR001853">
    <property type="entry name" value="DSBA-like_thioredoxin_dom"/>
</dbReference>
<gene>
    <name evidence="3" type="ORF">VSH64_26015</name>
</gene>
<evidence type="ECO:0000256" key="1">
    <source>
        <dbReference type="SAM" id="MobiDB-lite"/>
    </source>
</evidence>
<feature type="domain" description="DSBA-like thioredoxin" evidence="2">
    <location>
        <begin position="177"/>
        <end position="259"/>
    </location>
</feature>
<dbReference type="RefSeq" id="WP_326565303.1">
    <property type="nucleotide sequence ID" value="NZ_CP142149.1"/>
</dbReference>
<evidence type="ECO:0000313" key="3">
    <source>
        <dbReference type="EMBL" id="WSE26335.1"/>
    </source>
</evidence>
<feature type="region of interest" description="Disordered" evidence="1">
    <location>
        <begin position="146"/>
        <end position="174"/>
    </location>
</feature>
<accession>A0ABZ1HY84</accession>
<dbReference type="EMBL" id="CP142149">
    <property type="protein sequence ID" value="WSE26335.1"/>
    <property type="molecule type" value="Genomic_DNA"/>
</dbReference>
<sequence length="273" mass="27633">MSVTPTVDHWFDFLCPFCYLAQDRNRVLREHGVVVLEHPLQIHPEIGPGGTAVGPRVGPTYDFLASEAEAAGLPLTWTDRIAYSLPALGAYATLAAADTAAAHTDAAADTGTADTTAAAHTDAAGHGVVAGTDAAADATVGADATAAADTGTADTTAGADTGTADTTAGAGTGTADTTVADRFAASVFNAYFGEGKDLESRDLLLALTEAAGGDPEIVRAAWESGEADRAVGKSAILAYENGVQGTPAWVAGGQSVSGLRPRAWFENWAKSLA</sequence>
<feature type="domain" description="DSBA-like thioredoxin" evidence="2">
    <location>
        <begin position="6"/>
        <end position="100"/>
    </location>
</feature>
<dbReference type="PANTHER" id="PTHR13887:SF41">
    <property type="entry name" value="THIOREDOXIN SUPERFAMILY PROTEIN"/>
    <property type="match status" value="1"/>
</dbReference>
<proteinExistence type="predicted"/>